<evidence type="ECO:0000313" key="2">
    <source>
        <dbReference type="Proteomes" id="UP000798662"/>
    </source>
</evidence>
<keyword evidence="2" id="KW-1185">Reference proteome</keyword>
<dbReference type="Proteomes" id="UP000798662">
    <property type="component" value="Chromosome 2"/>
</dbReference>
<accession>A0ACC3C7K8</accession>
<evidence type="ECO:0000313" key="1">
    <source>
        <dbReference type="EMBL" id="KAK1866162.1"/>
    </source>
</evidence>
<organism evidence="1 2">
    <name type="scientific">Pyropia yezoensis</name>
    <name type="common">Susabi-nori</name>
    <name type="synonym">Porphyra yezoensis</name>
    <dbReference type="NCBI Taxonomy" id="2788"/>
    <lineage>
        <taxon>Eukaryota</taxon>
        <taxon>Rhodophyta</taxon>
        <taxon>Bangiophyceae</taxon>
        <taxon>Bangiales</taxon>
        <taxon>Bangiaceae</taxon>
        <taxon>Pyropia</taxon>
    </lineage>
</organism>
<gene>
    <name evidence="1" type="ORF">I4F81_008682</name>
</gene>
<sequence>MCAFFDHFLTGADNVHPDRLLQHAAMLMATLLLLRFDELSKICREDVVRTADLFGNMNFKVHLKDPKKTSREGHLYFIEGDIGVAGDSRVDPVLAVALYCLVRGEEDGYLFCRFAPTCSGAFEIRADVRSTNKDFLEELWSSVDDAGV</sequence>
<name>A0ACC3C7K8_PYRYE</name>
<protein>
    <submittedName>
        <fullName evidence="1">Uncharacterized protein</fullName>
    </submittedName>
</protein>
<reference evidence="1" key="1">
    <citation type="submission" date="2019-11" db="EMBL/GenBank/DDBJ databases">
        <title>Nori genome reveals adaptations in red seaweeds to the harsh intertidal environment.</title>
        <authorList>
            <person name="Wang D."/>
            <person name="Mao Y."/>
        </authorList>
    </citation>
    <scope>NUCLEOTIDE SEQUENCE</scope>
    <source>
        <tissue evidence="1">Gametophyte</tissue>
    </source>
</reference>
<dbReference type="EMBL" id="CM020619">
    <property type="protein sequence ID" value="KAK1866162.1"/>
    <property type="molecule type" value="Genomic_DNA"/>
</dbReference>
<comment type="caution">
    <text evidence="1">The sequence shown here is derived from an EMBL/GenBank/DDBJ whole genome shotgun (WGS) entry which is preliminary data.</text>
</comment>
<proteinExistence type="predicted"/>